<comment type="caution">
    <text evidence="1">The sequence shown here is derived from an EMBL/GenBank/DDBJ whole genome shotgun (WGS) entry which is preliminary data.</text>
</comment>
<dbReference type="Proteomes" id="UP000006334">
    <property type="component" value="Unassembled WGS sequence"/>
</dbReference>
<dbReference type="Pfam" id="PF00300">
    <property type="entry name" value="His_Phos_1"/>
    <property type="match status" value="1"/>
</dbReference>
<keyword evidence="2" id="KW-1185">Reference proteome</keyword>
<dbReference type="STRING" id="1127673.GLIP_3808"/>
<dbReference type="RefSeq" id="WP_008846221.1">
    <property type="nucleotide sequence ID" value="NZ_BAEN01000070.1"/>
</dbReference>
<proteinExistence type="predicted"/>
<evidence type="ECO:0008006" key="3">
    <source>
        <dbReference type="Google" id="ProtNLM"/>
    </source>
</evidence>
<dbReference type="OrthoDB" id="3296006at2"/>
<dbReference type="SUPFAM" id="SSF53254">
    <property type="entry name" value="Phosphoglycerate mutase-like"/>
    <property type="match status" value="1"/>
</dbReference>
<dbReference type="Gene3D" id="3.40.50.1240">
    <property type="entry name" value="Phosphoglycerate mutase-like"/>
    <property type="match status" value="1"/>
</dbReference>
<sequence length="157" mass="17816">MKSWIILALFLIPFDSYSFELYLTRHFEKQADIPNPELTEHGKKRAIALAEFIADKNITHIYSTDYLRTKQTVEPAIQQLELSMSLYDPKQLVDFASELLSKKQTALVVGHSNTTPELISLLGGKATKMTENDYGELFILRISGSHITTDKILIEAK</sequence>
<dbReference type="CDD" id="cd07067">
    <property type="entry name" value="HP_PGM_like"/>
    <property type="match status" value="1"/>
</dbReference>
<dbReference type="eggNOG" id="COG0406">
    <property type="taxonomic scope" value="Bacteria"/>
</dbReference>
<dbReference type="AlphaFoldDB" id="K6X743"/>
<dbReference type="EMBL" id="BAEN01000070">
    <property type="protein sequence ID" value="GAC16419.1"/>
    <property type="molecule type" value="Genomic_DNA"/>
</dbReference>
<evidence type="ECO:0000313" key="1">
    <source>
        <dbReference type="EMBL" id="GAC16419.1"/>
    </source>
</evidence>
<name>K6X743_9ALTE</name>
<gene>
    <name evidence="1" type="ORF">GLIP_3808</name>
</gene>
<organism evidence="1 2">
    <name type="scientific">Aliiglaciecola lipolytica E3</name>
    <dbReference type="NCBI Taxonomy" id="1127673"/>
    <lineage>
        <taxon>Bacteria</taxon>
        <taxon>Pseudomonadati</taxon>
        <taxon>Pseudomonadota</taxon>
        <taxon>Gammaproteobacteria</taxon>
        <taxon>Alteromonadales</taxon>
        <taxon>Alteromonadaceae</taxon>
        <taxon>Aliiglaciecola</taxon>
    </lineage>
</organism>
<protein>
    <recommendedName>
        <fullName evidence="3">Phosphoglycerate mutase</fullName>
    </recommendedName>
</protein>
<dbReference type="InterPro" id="IPR013078">
    <property type="entry name" value="His_Pase_superF_clade-1"/>
</dbReference>
<reference evidence="1 2" key="1">
    <citation type="journal article" date="2017" name="Antonie Van Leeuwenhoek">
        <title>Rhizobium rhizosphaerae sp. nov., a novel species isolated from rice rhizosphere.</title>
        <authorList>
            <person name="Zhao J.J."/>
            <person name="Zhang J."/>
            <person name="Zhang R.J."/>
            <person name="Zhang C.W."/>
            <person name="Yin H.Q."/>
            <person name="Zhang X.X."/>
        </authorList>
    </citation>
    <scope>NUCLEOTIDE SEQUENCE [LARGE SCALE GENOMIC DNA]</scope>
    <source>
        <strain evidence="1 2">E3</strain>
    </source>
</reference>
<evidence type="ECO:0000313" key="2">
    <source>
        <dbReference type="Proteomes" id="UP000006334"/>
    </source>
</evidence>
<dbReference type="InterPro" id="IPR029033">
    <property type="entry name" value="His_PPase_superfam"/>
</dbReference>
<accession>K6X743</accession>